<dbReference type="InterPro" id="IPR022002">
    <property type="entry name" value="ChsH2_Znr"/>
</dbReference>
<dbReference type="SUPFAM" id="SSF50249">
    <property type="entry name" value="Nucleic acid-binding proteins"/>
    <property type="match status" value="1"/>
</dbReference>
<dbReference type="PANTHER" id="PTHR34075:SF5">
    <property type="entry name" value="BLR3430 PROTEIN"/>
    <property type="match status" value="1"/>
</dbReference>
<feature type="domain" description="ChsH2 rubredoxin-like zinc ribbon" evidence="3">
    <location>
        <begin position="33"/>
        <end position="66"/>
    </location>
</feature>
<dbReference type="Pfam" id="PF12172">
    <property type="entry name" value="zf-ChsH2"/>
    <property type="match status" value="1"/>
</dbReference>
<dbReference type="InterPro" id="IPR012340">
    <property type="entry name" value="NA-bd_OB-fold"/>
</dbReference>
<organism evidence="4 5">
    <name type="scientific">Edaphosphingomonas laterariae</name>
    <dbReference type="NCBI Taxonomy" id="861865"/>
    <lineage>
        <taxon>Bacteria</taxon>
        <taxon>Pseudomonadati</taxon>
        <taxon>Pseudomonadota</taxon>
        <taxon>Alphaproteobacteria</taxon>
        <taxon>Sphingomonadales</taxon>
        <taxon>Rhizorhabdaceae</taxon>
        <taxon>Edaphosphingomonas</taxon>
    </lineage>
</organism>
<dbReference type="Gene3D" id="6.10.30.10">
    <property type="match status" value="1"/>
</dbReference>
<accession>A0A239D6Y4</accession>
<dbReference type="Pfam" id="PF01796">
    <property type="entry name" value="OB_ChsH2_C"/>
    <property type="match status" value="1"/>
</dbReference>
<feature type="region of interest" description="Disordered" evidence="1">
    <location>
        <begin position="1"/>
        <end position="22"/>
    </location>
</feature>
<sequence>MTGAAMKEGAVSDVNPNPNRPDPIMTVDGAPFWRAANEGRFVAQKCGGCGRLWHPPRPICPECRSKDRQEQPLSGRGTVISWVMPIHPPAFGFDQPPVVALVEVEEGLRFVTNVENVAPQDMRFGMKVEVAFATTRGGHKIPVFHPAKEG</sequence>
<dbReference type="EMBL" id="FZOS01000003">
    <property type="protein sequence ID" value="SNS27343.1"/>
    <property type="molecule type" value="Genomic_DNA"/>
</dbReference>
<dbReference type="AlphaFoldDB" id="A0A239D6Y4"/>
<evidence type="ECO:0000259" key="2">
    <source>
        <dbReference type="Pfam" id="PF01796"/>
    </source>
</evidence>
<evidence type="ECO:0000256" key="1">
    <source>
        <dbReference type="SAM" id="MobiDB-lite"/>
    </source>
</evidence>
<keyword evidence="5" id="KW-1185">Reference proteome</keyword>
<gene>
    <name evidence="4" type="ORF">SAMN06295912_103216</name>
</gene>
<dbReference type="InterPro" id="IPR052513">
    <property type="entry name" value="Thioester_dehydratase-like"/>
</dbReference>
<proteinExistence type="predicted"/>
<dbReference type="Proteomes" id="UP000198281">
    <property type="component" value="Unassembled WGS sequence"/>
</dbReference>
<name>A0A239D6Y4_9SPHN</name>
<dbReference type="PANTHER" id="PTHR34075">
    <property type="entry name" value="BLR3430 PROTEIN"/>
    <property type="match status" value="1"/>
</dbReference>
<feature type="domain" description="ChsH2 C-terminal OB-fold" evidence="2">
    <location>
        <begin position="71"/>
        <end position="132"/>
    </location>
</feature>
<evidence type="ECO:0000313" key="5">
    <source>
        <dbReference type="Proteomes" id="UP000198281"/>
    </source>
</evidence>
<evidence type="ECO:0000259" key="3">
    <source>
        <dbReference type="Pfam" id="PF12172"/>
    </source>
</evidence>
<reference evidence="5" key="1">
    <citation type="submission" date="2017-06" db="EMBL/GenBank/DDBJ databases">
        <authorList>
            <person name="Varghese N."/>
            <person name="Submissions S."/>
        </authorList>
    </citation>
    <scope>NUCLEOTIDE SEQUENCE [LARGE SCALE GENOMIC DNA]</scope>
    <source>
        <strain evidence="5">LNB2</strain>
    </source>
</reference>
<evidence type="ECO:0008006" key="6">
    <source>
        <dbReference type="Google" id="ProtNLM"/>
    </source>
</evidence>
<dbReference type="InterPro" id="IPR002878">
    <property type="entry name" value="ChsH2_C"/>
</dbReference>
<protein>
    <recommendedName>
        <fullName evidence="6">DUF35 domain-containing protein</fullName>
    </recommendedName>
</protein>
<evidence type="ECO:0000313" key="4">
    <source>
        <dbReference type="EMBL" id="SNS27343.1"/>
    </source>
</evidence>